<protein>
    <submittedName>
        <fullName evidence="2">Glycosyl transferases group 1</fullName>
    </submittedName>
</protein>
<evidence type="ECO:0000259" key="1">
    <source>
        <dbReference type="Pfam" id="PF00534"/>
    </source>
</evidence>
<dbReference type="RefSeq" id="WP_197356422.1">
    <property type="nucleotide sequence ID" value="NZ_CP036298.1"/>
</dbReference>
<keyword evidence="3" id="KW-1185">Reference proteome</keyword>
<evidence type="ECO:0000313" key="3">
    <source>
        <dbReference type="Proteomes" id="UP000318017"/>
    </source>
</evidence>
<dbReference type="Gene3D" id="3.40.50.2000">
    <property type="entry name" value="Glycogen Phosphorylase B"/>
    <property type="match status" value="1"/>
</dbReference>
<dbReference type="PANTHER" id="PTHR46401:SF9">
    <property type="entry name" value="MANNOSYLTRANSFERASE A"/>
    <property type="match status" value="1"/>
</dbReference>
<dbReference type="GO" id="GO:0016757">
    <property type="term" value="F:glycosyltransferase activity"/>
    <property type="evidence" value="ECO:0007669"/>
    <property type="project" value="InterPro"/>
</dbReference>
<accession>A0A518G4L1</accession>
<dbReference type="AlphaFoldDB" id="A0A518G4L1"/>
<name>A0A518G4L1_9BACT</name>
<gene>
    <name evidence="2" type="ORF">Q31a_17780</name>
</gene>
<dbReference type="InterPro" id="IPR001296">
    <property type="entry name" value="Glyco_trans_1"/>
</dbReference>
<dbReference type="EMBL" id="CP036298">
    <property type="protein sequence ID" value="QDV23479.1"/>
    <property type="molecule type" value="Genomic_DNA"/>
</dbReference>
<dbReference type="Proteomes" id="UP000318017">
    <property type="component" value="Chromosome"/>
</dbReference>
<feature type="domain" description="Glycosyl transferase family 1" evidence="1">
    <location>
        <begin position="275"/>
        <end position="418"/>
    </location>
</feature>
<proteinExistence type="predicted"/>
<evidence type="ECO:0000313" key="2">
    <source>
        <dbReference type="EMBL" id="QDV23479.1"/>
    </source>
</evidence>
<organism evidence="2 3">
    <name type="scientific">Aureliella helgolandensis</name>
    <dbReference type="NCBI Taxonomy" id="2527968"/>
    <lineage>
        <taxon>Bacteria</taxon>
        <taxon>Pseudomonadati</taxon>
        <taxon>Planctomycetota</taxon>
        <taxon>Planctomycetia</taxon>
        <taxon>Pirellulales</taxon>
        <taxon>Pirellulaceae</taxon>
        <taxon>Aureliella</taxon>
    </lineage>
</organism>
<dbReference type="SUPFAM" id="SSF53756">
    <property type="entry name" value="UDP-Glycosyltransferase/glycogen phosphorylase"/>
    <property type="match status" value="1"/>
</dbReference>
<dbReference type="CDD" id="cd03809">
    <property type="entry name" value="GT4_MtfB-like"/>
    <property type="match status" value="1"/>
</dbReference>
<dbReference type="KEGG" id="ahel:Q31a_17780"/>
<dbReference type="PANTHER" id="PTHR46401">
    <property type="entry name" value="GLYCOSYLTRANSFERASE WBBK-RELATED"/>
    <property type="match status" value="1"/>
</dbReference>
<keyword evidence="2" id="KW-0808">Transferase</keyword>
<reference evidence="2 3" key="1">
    <citation type="submission" date="2019-02" db="EMBL/GenBank/DDBJ databases">
        <title>Deep-cultivation of Planctomycetes and their phenomic and genomic characterization uncovers novel biology.</title>
        <authorList>
            <person name="Wiegand S."/>
            <person name="Jogler M."/>
            <person name="Boedeker C."/>
            <person name="Pinto D."/>
            <person name="Vollmers J."/>
            <person name="Rivas-Marin E."/>
            <person name="Kohn T."/>
            <person name="Peeters S.H."/>
            <person name="Heuer A."/>
            <person name="Rast P."/>
            <person name="Oberbeckmann S."/>
            <person name="Bunk B."/>
            <person name="Jeske O."/>
            <person name="Meyerdierks A."/>
            <person name="Storesund J.E."/>
            <person name="Kallscheuer N."/>
            <person name="Luecker S."/>
            <person name="Lage O.M."/>
            <person name="Pohl T."/>
            <person name="Merkel B.J."/>
            <person name="Hornburger P."/>
            <person name="Mueller R.-W."/>
            <person name="Bruemmer F."/>
            <person name="Labrenz M."/>
            <person name="Spormann A.M."/>
            <person name="Op den Camp H."/>
            <person name="Overmann J."/>
            <person name="Amann R."/>
            <person name="Jetten M.S.M."/>
            <person name="Mascher T."/>
            <person name="Medema M.H."/>
            <person name="Devos D.P."/>
            <person name="Kaster A.-K."/>
            <person name="Ovreas L."/>
            <person name="Rohde M."/>
            <person name="Galperin M.Y."/>
            <person name="Jogler C."/>
        </authorList>
    </citation>
    <scope>NUCLEOTIDE SEQUENCE [LARGE SCALE GENOMIC DNA]</scope>
    <source>
        <strain evidence="2 3">Q31a</strain>
    </source>
</reference>
<dbReference type="Pfam" id="PF00534">
    <property type="entry name" value="Glycos_transf_1"/>
    <property type="match status" value="1"/>
</dbReference>
<sequence>MKQLTRPGKALPKRVFIDATYTLSSSKSSGIERVVRNLSRELRSLGQEGEIPDPILVVNQDGKFYAVDDEFTSSYQHLRESHQNVLSNTSGAYRSAAQAVCTVTRLRVLRKWLLPQAGHLGIFKLPHSLRAAKIRKGLASRNLPIDLGKEDLIILPDAYWINRLRSSVWPAAEIARQAGACVATVLYDLIPLTHPEFVGIKRRDAFLDYLTKAALNSDLLLAISDTVRDQVREFLPTLAPQSSEFCNDIRSFQLGAELEDVRGETRSHVTELFSETEKRPYLTVSTFDPRKNHTYLLNAFDRLWGQGEDVRLCLVGRIGSRCDDVVARVRSHPELGKRLYLLDDLSDCELQFCYRNARGVVFPSLVEGFGLPIVEALWFGKKTFVSDTPIHREVGRNDCTYFGLSNPAALVEAIQDWEQALIACPSPELPVRVPTTWEQSSRELCDHCLEAFTQRYRGPRKSAIAA</sequence>